<evidence type="ECO:0000313" key="1">
    <source>
        <dbReference type="EMBL" id="STZ41570.1"/>
    </source>
</evidence>
<organism evidence="1 2">
    <name type="scientific">Mycolicibacterium gilvum</name>
    <dbReference type="NCBI Taxonomy" id="1804"/>
    <lineage>
        <taxon>Bacteria</taxon>
        <taxon>Bacillati</taxon>
        <taxon>Actinomycetota</taxon>
        <taxon>Actinomycetes</taxon>
        <taxon>Mycobacteriales</taxon>
        <taxon>Mycobacteriaceae</taxon>
        <taxon>Mycolicibacterium</taxon>
    </lineage>
</organism>
<dbReference type="Proteomes" id="UP000254291">
    <property type="component" value="Unassembled WGS sequence"/>
</dbReference>
<proteinExistence type="predicted"/>
<accession>A0A378SFT6</accession>
<name>A0A378SFT6_9MYCO</name>
<evidence type="ECO:0000313" key="2">
    <source>
        <dbReference type="Proteomes" id="UP000254291"/>
    </source>
</evidence>
<dbReference type="EMBL" id="UGQM01000001">
    <property type="protein sequence ID" value="STZ41570.1"/>
    <property type="molecule type" value="Genomic_DNA"/>
</dbReference>
<dbReference type="GO" id="GO:0016874">
    <property type="term" value="F:ligase activity"/>
    <property type="evidence" value="ECO:0007669"/>
    <property type="project" value="UniProtKB-KW"/>
</dbReference>
<protein>
    <submittedName>
        <fullName evidence="1">Cullin, a subunit of E3 ubiquitin ligase</fullName>
    </submittedName>
</protein>
<reference evidence="1 2" key="1">
    <citation type="submission" date="2018-06" db="EMBL/GenBank/DDBJ databases">
        <authorList>
            <consortium name="Pathogen Informatics"/>
            <person name="Doyle S."/>
        </authorList>
    </citation>
    <scope>NUCLEOTIDE SEQUENCE [LARGE SCALE GENOMIC DNA]</scope>
    <source>
        <strain evidence="1 2">NCTC10742</strain>
    </source>
</reference>
<sequence length="148" mass="16335">MSGLFLGSEALADGRVTRYDLRRRYVKLHHNVYAPVGMELSACDRAVAAWLWSGRRATVAGLSAAAMHGSRWLPDTAPAELTRMRCGRPPGIAIHRDTLFDDEVCLVRSIDCTTVARTAFDLGRRIPGDEAIIRIDALLNATLCPCRR</sequence>
<dbReference type="AlphaFoldDB" id="A0A378SFT6"/>
<keyword evidence="1" id="KW-0436">Ligase</keyword>
<gene>
    <name evidence="1" type="ORF">NCTC10742_00774</name>
</gene>